<protein>
    <submittedName>
        <fullName evidence="1">Uncharacterized protein</fullName>
    </submittedName>
</protein>
<evidence type="ECO:0000313" key="1">
    <source>
        <dbReference type="EMBL" id="GAX86184.1"/>
    </source>
</evidence>
<gene>
    <name evidence="1" type="ORF">CEUSTIGMA_g13597.t1</name>
</gene>
<dbReference type="AlphaFoldDB" id="A0A250XSY7"/>
<organism evidence="1 2">
    <name type="scientific">Chlamydomonas eustigma</name>
    <dbReference type="NCBI Taxonomy" id="1157962"/>
    <lineage>
        <taxon>Eukaryota</taxon>
        <taxon>Viridiplantae</taxon>
        <taxon>Chlorophyta</taxon>
        <taxon>core chlorophytes</taxon>
        <taxon>Chlorophyceae</taxon>
        <taxon>CS clade</taxon>
        <taxon>Chlamydomonadales</taxon>
        <taxon>Chlamydomonadaceae</taxon>
        <taxon>Chlamydomonas</taxon>
    </lineage>
</organism>
<reference evidence="1 2" key="1">
    <citation type="submission" date="2017-08" db="EMBL/GenBank/DDBJ databases">
        <title>Acidophilic green algal genome provides insights into adaptation to an acidic environment.</title>
        <authorList>
            <person name="Hirooka S."/>
            <person name="Hirose Y."/>
            <person name="Kanesaki Y."/>
            <person name="Higuchi S."/>
            <person name="Fujiwara T."/>
            <person name="Onuma R."/>
            <person name="Era A."/>
            <person name="Ohbayashi R."/>
            <person name="Uzuka A."/>
            <person name="Nozaki H."/>
            <person name="Yoshikawa H."/>
            <person name="Miyagishima S.Y."/>
        </authorList>
    </citation>
    <scope>NUCLEOTIDE SEQUENCE [LARGE SCALE GENOMIC DNA]</scope>
    <source>
        <strain evidence="1 2">NIES-2499</strain>
    </source>
</reference>
<feature type="non-terminal residue" evidence="1">
    <location>
        <position position="22"/>
    </location>
</feature>
<name>A0A250XSY7_9CHLO</name>
<keyword evidence="2" id="KW-1185">Reference proteome</keyword>
<accession>A0A250XSY7</accession>
<evidence type="ECO:0000313" key="2">
    <source>
        <dbReference type="Proteomes" id="UP000232323"/>
    </source>
</evidence>
<dbReference type="EMBL" id="BEGY01000239">
    <property type="protein sequence ID" value="GAX86184.1"/>
    <property type="molecule type" value="Genomic_DNA"/>
</dbReference>
<sequence length="22" mass="2289">MAKRRAKIREAKAAAAAGMGVM</sequence>
<comment type="caution">
    <text evidence="1">The sequence shown here is derived from an EMBL/GenBank/DDBJ whole genome shotgun (WGS) entry which is preliminary data.</text>
</comment>
<dbReference type="Proteomes" id="UP000232323">
    <property type="component" value="Unassembled WGS sequence"/>
</dbReference>
<proteinExistence type="predicted"/>